<dbReference type="PANTHER" id="PTHR36966:SF1">
    <property type="entry name" value="REP-ASSOCIATED TYROSINE TRANSPOSASE"/>
    <property type="match status" value="1"/>
</dbReference>
<dbReference type="Proteomes" id="UP000317155">
    <property type="component" value="Unassembled WGS sequence"/>
</dbReference>
<dbReference type="AlphaFoldDB" id="A0A550J969"/>
<gene>
    <name evidence="2" type="ORF">FL622_12815</name>
</gene>
<protein>
    <submittedName>
        <fullName evidence="2">Transposase</fullName>
    </submittedName>
</protein>
<feature type="domain" description="Transposase IS200-like" evidence="1">
    <location>
        <begin position="21"/>
        <end position="181"/>
    </location>
</feature>
<sequence length="195" mass="22385">MPYQPDHHHRQSVRLRDFDYARGGGYFVTLCAWQRECLFGDVHDVGMRLNDFGMVVGECWAAIPEHFPHVQLDAFVVMPNHVHGVLLFDHRHSAVGAQHAAPLQWAAHKMPEPMEKRGITPNNVIPGSLGAVVRSFKSAVTKRINTMRDNPGCPVWQRNYHEHVIRDERDLYAIRQYIADNPAKWALDDNHPTRI</sequence>
<dbReference type="EMBL" id="VJVV01000009">
    <property type="protein sequence ID" value="TRO79784.1"/>
    <property type="molecule type" value="Genomic_DNA"/>
</dbReference>
<dbReference type="InterPro" id="IPR052715">
    <property type="entry name" value="RAYT_transposase"/>
</dbReference>
<comment type="caution">
    <text evidence="2">The sequence shown here is derived from an EMBL/GenBank/DDBJ whole genome shotgun (WGS) entry which is preliminary data.</text>
</comment>
<evidence type="ECO:0000313" key="3">
    <source>
        <dbReference type="Proteomes" id="UP000317155"/>
    </source>
</evidence>
<dbReference type="RefSeq" id="WP_092058924.1">
    <property type="nucleotide sequence ID" value="NZ_FOJJ01000041.1"/>
</dbReference>
<dbReference type="OrthoDB" id="9800147at2"/>
<proteinExistence type="predicted"/>
<evidence type="ECO:0000259" key="1">
    <source>
        <dbReference type="SMART" id="SM01321"/>
    </source>
</evidence>
<keyword evidence="3" id="KW-1185">Reference proteome</keyword>
<name>A0A550J969_9BACT</name>
<dbReference type="InterPro" id="IPR036515">
    <property type="entry name" value="Transposase_17_sf"/>
</dbReference>
<reference evidence="2 3" key="1">
    <citation type="submission" date="2019-07" db="EMBL/GenBank/DDBJ databases">
        <title>Insights of Desulfuromonas acetexigens electromicrobiology.</title>
        <authorList>
            <person name="Katuri K."/>
            <person name="Sapireddy V."/>
            <person name="Shaw D.R."/>
            <person name="Saikaly P."/>
        </authorList>
    </citation>
    <scope>NUCLEOTIDE SEQUENCE [LARGE SCALE GENOMIC DNA]</scope>
    <source>
        <strain evidence="2 3">2873</strain>
    </source>
</reference>
<dbReference type="SUPFAM" id="SSF143422">
    <property type="entry name" value="Transposase IS200-like"/>
    <property type="match status" value="1"/>
</dbReference>
<dbReference type="GO" id="GO:0004803">
    <property type="term" value="F:transposase activity"/>
    <property type="evidence" value="ECO:0007669"/>
    <property type="project" value="InterPro"/>
</dbReference>
<dbReference type="PANTHER" id="PTHR36966">
    <property type="entry name" value="REP-ASSOCIATED TYROSINE TRANSPOSASE"/>
    <property type="match status" value="1"/>
</dbReference>
<dbReference type="GO" id="GO:0006313">
    <property type="term" value="P:DNA transposition"/>
    <property type="evidence" value="ECO:0007669"/>
    <property type="project" value="InterPro"/>
</dbReference>
<accession>A0A550J969</accession>
<dbReference type="GO" id="GO:0043565">
    <property type="term" value="F:sequence-specific DNA binding"/>
    <property type="evidence" value="ECO:0007669"/>
    <property type="project" value="TreeGrafter"/>
</dbReference>
<dbReference type="Gene3D" id="3.30.70.1290">
    <property type="entry name" value="Transposase IS200-like"/>
    <property type="match status" value="1"/>
</dbReference>
<organism evidence="2 3">
    <name type="scientific">Trichloromonas acetexigens</name>
    <dbReference type="NCBI Taxonomy" id="38815"/>
    <lineage>
        <taxon>Bacteria</taxon>
        <taxon>Pseudomonadati</taxon>
        <taxon>Thermodesulfobacteriota</taxon>
        <taxon>Desulfuromonadia</taxon>
        <taxon>Desulfuromonadales</taxon>
        <taxon>Trichloromonadaceae</taxon>
        <taxon>Trichloromonas</taxon>
    </lineage>
</organism>
<evidence type="ECO:0000313" key="2">
    <source>
        <dbReference type="EMBL" id="TRO79784.1"/>
    </source>
</evidence>
<dbReference type="SMART" id="SM01321">
    <property type="entry name" value="Y1_Tnp"/>
    <property type="match status" value="1"/>
</dbReference>
<dbReference type="InterPro" id="IPR002686">
    <property type="entry name" value="Transposase_17"/>
</dbReference>